<dbReference type="GO" id="GO:0008682">
    <property type="term" value="F:3-demethoxyubiquinol 3-hydroxylase activity"/>
    <property type="evidence" value="ECO:0007669"/>
    <property type="project" value="UniProtKB-EC"/>
</dbReference>
<evidence type="ECO:0000313" key="11">
    <source>
        <dbReference type="EMBL" id="XDJ41898.1"/>
    </source>
</evidence>
<comment type="cofactor">
    <cofactor evidence="9">
        <name>Fe cation</name>
        <dbReference type="ChEBI" id="CHEBI:24875"/>
    </cofactor>
    <text evidence="9">Binds 2 iron ions per subunit.</text>
</comment>
<dbReference type="EMBL" id="CP158252">
    <property type="protein sequence ID" value="XDJ41898.1"/>
    <property type="molecule type" value="Genomic_DNA"/>
</dbReference>
<feature type="compositionally biased region" description="Low complexity" evidence="10">
    <location>
        <begin position="1"/>
        <end position="19"/>
    </location>
</feature>
<evidence type="ECO:0000313" key="14">
    <source>
        <dbReference type="EMBL" id="XDJ78761.1"/>
    </source>
</evidence>
<dbReference type="CDD" id="cd01042">
    <property type="entry name" value="DMQH"/>
    <property type="match status" value="1"/>
</dbReference>
<feature type="binding site" evidence="9">
    <location>
        <position position="86"/>
    </location>
    <ligand>
        <name>Fe cation</name>
        <dbReference type="ChEBI" id="CHEBI:24875"/>
        <label>1</label>
    </ligand>
</feature>
<name>A0AB39CY99_9BURK</name>
<evidence type="ECO:0000256" key="2">
    <source>
        <dbReference type="ARBA" id="ARBA00022475"/>
    </source>
</evidence>
<evidence type="ECO:0000313" key="13">
    <source>
        <dbReference type="EMBL" id="XDJ69034.1"/>
    </source>
</evidence>
<dbReference type="GO" id="GO:0005886">
    <property type="term" value="C:plasma membrane"/>
    <property type="evidence" value="ECO:0007669"/>
    <property type="project" value="UniProtKB-SubCell"/>
</dbReference>
<keyword evidence="6 9" id="KW-0408">Iron</keyword>
<feature type="region of interest" description="Disordered" evidence="10">
    <location>
        <begin position="1"/>
        <end position="21"/>
    </location>
</feature>
<evidence type="ECO:0000256" key="1">
    <source>
        <dbReference type="ARBA" id="ARBA00004749"/>
    </source>
</evidence>
<dbReference type="SUPFAM" id="SSF47240">
    <property type="entry name" value="Ferritin-like"/>
    <property type="match status" value="1"/>
</dbReference>
<evidence type="ECO:0000256" key="10">
    <source>
        <dbReference type="SAM" id="MobiDB-lite"/>
    </source>
</evidence>
<dbReference type="PANTHER" id="PTHR11237:SF4">
    <property type="entry name" value="5-DEMETHOXYUBIQUINONE HYDROXYLASE, MITOCHONDRIAL"/>
    <property type="match status" value="1"/>
</dbReference>
<dbReference type="PANTHER" id="PTHR11237">
    <property type="entry name" value="COENZYME Q10 BIOSYNTHESIS PROTEIN 7"/>
    <property type="match status" value="1"/>
</dbReference>
<dbReference type="HAMAP" id="MF_01658">
    <property type="entry name" value="COQ7"/>
    <property type="match status" value="1"/>
</dbReference>
<evidence type="ECO:0000313" key="12">
    <source>
        <dbReference type="EMBL" id="XDJ47008.1"/>
    </source>
</evidence>
<dbReference type="EMBL" id="CP158262">
    <property type="protein sequence ID" value="XDJ69034.1"/>
    <property type="molecule type" value="Genomic_DNA"/>
</dbReference>
<keyword evidence="2 9" id="KW-1003">Cell membrane</keyword>
<dbReference type="InterPro" id="IPR011566">
    <property type="entry name" value="Ubq_synth_Coq7"/>
</dbReference>
<feature type="binding site" evidence="9">
    <location>
        <position position="203"/>
    </location>
    <ligand>
        <name>Fe cation</name>
        <dbReference type="ChEBI" id="CHEBI:24875"/>
        <label>2</label>
    </ligand>
</feature>
<feature type="binding site" evidence="9">
    <location>
        <position position="200"/>
    </location>
    <ligand>
        <name>Fe cation</name>
        <dbReference type="ChEBI" id="CHEBI:24875"/>
        <label>1</label>
    </ligand>
</feature>
<comment type="subcellular location">
    <subcellularLocation>
        <location evidence="9">Cell membrane</location>
        <topology evidence="9">Peripheral membrane protein</topology>
    </subcellularLocation>
</comment>
<dbReference type="Pfam" id="PF03232">
    <property type="entry name" value="COQ7"/>
    <property type="match status" value="1"/>
</dbReference>
<comment type="similarity">
    <text evidence="9">Belongs to the COQ7 family.</text>
</comment>
<dbReference type="GO" id="GO:0046872">
    <property type="term" value="F:metal ion binding"/>
    <property type="evidence" value="ECO:0007669"/>
    <property type="project" value="UniProtKB-KW"/>
</dbReference>
<keyword evidence="5 9" id="KW-0560">Oxidoreductase</keyword>
<proteinExistence type="inferred from homology"/>
<feature type="binding site" evidence="9">
    <location>
        <position position="119"/>
    </location>
    <ligand>
        <name>Fe cation</name>
        <dbReference type="ChEBI" id="CHEBI:24875"/>
        <label>1</label>
    </ligand>
</feature>
<dbReference type="AlphaFoldDB" id="A0AB39CY99"/>
<feature type="binding site" evidence="9">
    <location>
        <position position="200"/>
    </location>
    <ligand>
        <name>Fe cation</name>
        <dbReference type="ChEBI" id="CHEBI:24875"/>
        <label>2</label>
    </ligand>
</feature>
<keyword evidence="4 9" id="KW-0479">Metal-binding</keyword>
<dbReference type="EMBL" id="CP158267">
    <property type="protein sequence ID" value="XDJ78761.1"/>
    <property type="molecule type" value="Genomic_DNA"/>
</dbReference>
<dbReference type="EMBL" id="CP158254">
    <property type="protein sequence ID" value="XDJ47008.1"/>
    <property type="molecule type" value="Genomic_DNA"/>
</dbReference>
<keyword evidence="3 9" id="KW-0831">Ubiquinone biosynthesis</keyword>
<evidence type="ECO:0000256" key="8">
    <source>
        <dbReference type="ARBA" id="ARBA00023136"/>
    </source>
</evidence>
<comment type="catalytic activity">
    <reaction evidence="9">
        <text>a 5-methoxy-2-methyl-3-(all-trans-polyprenyl)benzene-1,4-diol + AH2 + O2 = a 3-demethylubiquinol + A + H2O</text>
        <dbReference type="Rhea" id="RHEA:50908"/>
        <dbReference type="Rhea" id="RHEA-COMP:10859"/>
        <dbReference type="Rhea" id="RHEA-COMP:10914"/>
        <dbReference type="ChEBI" id="CHEBI:13193"/>
        <dbReference type="ChEBI" id="CHEBI:15377"/>
        <dbReference type="ChEBI" id="CHEBI:15379"/>
        <dbReference type="ChEBI" id="CHEBI:17499"/>
        <dbReference type="ChEBI" id="CHEBI:84167"/>
        <dbReference type="ChEBI" id="CHEBI:84422"/>
        <dbReference type="EC" id="1.14.99.60"/>
    </reaction>
</comment>
<feature type="binding site" evidence="9">
    <location>
        <position position="116"/>
    </location>
    <ligand>
        <name>Fe cation</name>
        <dbReference type="ChEBI" id="CHEBI:24875"/>
        <label>1</label>
    </ligand>
</feature>
<evidence type="ECO:0000256" key="6">
    <source>
        <dbReference type="ARBA" id="ARBA00023004"/>
    </source>
</evidence>
<keyword evidence="7 9" id="KW-0503">Monooxygenase</keyword>
<organism evidence="12">
    <name type="scientific">Castellaniella ginsengisoli</name>
    <dbReference type="NCBI Taxonomy" id="546114"/>
    <lineage>
        <taxon>Bacteria</taxon>
        <taxon>Pseudomonadati</taxon>
        <taxon>Pseudomonadota</taxon>
        <taxon>Betaproteobacteria</taxon>
        <taxon>Burkholderiales</taxon>
        <taxon>Alcaligenaceae</taxon>
        <taxon>Castellaniella</taxon>
    </lineage>
</organism>
<dbReference type="Gene3D" id="1.20.1260.10">
    <property type="match status" value="1"/>
</dbReference>
<reference evidence="12" key="1">
    <citation type="submission" date="2024-05" db="EMBL/GenBank/DDBJ databases">
        <authorList>
            <person name="Luo Y.-C."/>
            <person name="Nicholds J."/>
            <person name="Mortimer T."/>
            <person name="Maboni G."/>
        </authorList>
    </citation>
    <scope>NUCLEOTIDE SEQUENCE</scope>
    <source>
        <strain evidence="14">141555</strain>
        <strain evidence="13">144863</strain>
        <strain evidence="12">151836</strain>
        <strain evidence="11">153920</strain>
    </source>
</reference>
<dbReference type="NCBIfam" id="NF033656">
    <property type="entry name" value="DMQ_monoox_COQ7"/>
    <property type="match status" value="1"/>
</dbReference>
<dbReference type="InterPro" id="IPR012347">
    <property type="entry name" value="Ferritin-like"/>
</dbReference>
<comment type="function">
    <text evidence="9">Catalyzes the hydroxylation of 2-nonaprenyl-3-methyl-6-methoxy-1,4-benzoquinol during ubiquinone biosynthesis.</text>
</comment>
<accession>A0AB39CY99</accession>
<feature type="binding site" evidence="9">
    <location>
        <position position="116"/>
    </location>
    <ligand>
        <name>Fe cation</name>
        <dbReference type="ChEBI" id="CHEBI:24875"/>
        <label>2</label>
    </ligand>
</feature>
<comment type="pathway">
    <text evidence="1 9">Cofactor biosynthesis; ubiquinone biosynthesis.</text>
</comment>
<dbReference type="InterPro" id="IPR047809">
    <property type="entry name" value="COQ7_proteobact"/>
</dbReference>
<evidence type="ECO:0000256" key="3">
    <source>
        <dbReference type="ARBA" id="ARBA00022688"/>
    </source>
</evidence>
<keyword evidence="8 9" id="KW-0472">Membrane</keyword>
<feature type="binding site" evidence="9">
    <location>
        <position position="168"/>
    </location>
    <ligand>
        <name>Fe cation</name>
        <dbReference type="ChEBI" id="CHEBI:24875"/>
        <label>2</label>
    </ligand>
</feature>
<evidence type="ECO:0000256" key="9">
    <source>
        <dbReference type="HAMAP-Rule" id="MF_01658"/>
    </source>
</evidence>
<evidence type="ECO:0000256" key="5">
    <source>
        <dbReference type="ARBA" id="ARBA00023002"/>
    </source>
</evidence>
<sequence>MEQVAYRAGGTAADTGGRRPASGWRRRTGWLDAVLIEAGRALRILDGSVAHERANPAGPAAADDPVLSEAESRHAAGLMRVNHVGEICAQALYRGQALLCRDEGIRRVLLRAAEEEVDHLAWCRQRLDELHDRPSLLNPLWYAGSFGLGLAASRAGIPYNLGFMAETERQVEEHLDGHLNALPQQDRRSRRVVTQMRDDEIGHRTTAEDHGAVPLPAPVRGAMRLMSKVMTVTAYRV</sequence>
<protein>
    <recommendedName>
        <fullName evidence="9">3-demethoxyubiquinol 3-hydroxylase</fullName>
        <shortName evidence="9">DMQ hydroxylase</shortName>
        <ecNumber evidence="9">1.14.99.60</ecNumber>
    </recommendedName>
    <alternativeName>
        <fullName evidence="9">2-nonaprenyl-3-methyl-6-methoxy-1,4-benzoquinol hydroxylase</fullName>
    </alternativeName>
</protein>
<dbReference type="GO" id="GO:0006744">
    <property type="term" value="P:ubiquinone biosynthetic process"/>
    <property type="evidence" value="ECO:0007669"/>
    <property type="project" value="UniProtKB-UniRule"/>
</dbReference>
<evidence type="ECO:0000256" key="7">
    <source>
        <dbReference type="ARBA" id="ARBA00023033"/>
    </source>
</evidence>
<dbReference type="EC" id="1.14.99.60" evidence="9"/>
<dbReference type="RefSeq" id="WP_368639623.1">
    <property type="nucleotide sequence ID" value="NZ_CP158252.1"/>
</dbReference>
<dbReference type="InterPro" id="IPR009078">
    <property type="entry name" value="Ferritin-like_SF"/>
</dbReference>
<evidence type="ECO:0000256" key="4">
    <source>
        <dbReference type="ARBA" id="ARBA00022723"/>
    </source>
</evidence>
<gene>
    <name evidence="9 12" type="primary">coq7</name>
    <name evidence="13" type="ORF">ABRY94_13340</name>
    <name evidence="11" type="ORF">ABRY99_13390</name>
    <name evidence="12" type="ORF">ABRZ04_11930</name>
    <name evidence="14" type="ORF">ABRZ07_07345</name>
</gene>